<accession>A0A8C4XH50</accession>
<organism evidence="1 2">
    <name type="scientific">Erpetoichthys calabaricus</name>
    <name type="common">Rope fish</name>
    <name type="synonym">Calamoichthys calabaricus</name>
    <dbReference type="NCBI Taxonomy" id="27687"/>
    <lineage>
        <taxon>Eukaryota</taxon>
        <taxon>Metazoa</taxon>
        <taxon>Chordata</taxon>
        <taxon>Craniata</taxon>
        <taxon>Vertebrata</taxon>
        <taxon>Euteleostomi</taxon>
        <taxon>Actinopterygii</taxon>
        <taxon>Polypteriformes</taxon>
        <taxon>Polypteridae</taxon>
        <taxon>Erpetoichthys</taxon>
    </lineage>
</organism>
<name>A0A8C4XH50_ERPCA</name>
<dbReference type="Proteomes" id="UP000694620">
    <property type="component" value="Unassembled WGS sequence"/>
</dbReference>
<evidence type="ECO:0000313" key="1">
    <source>
        <dbReference type="Ensembl" id="ENSECRP00000031649.1"/>
    </source>
</evidence>
<proteinExistence type="predicted"/>
<reference evidence="1" key="2">
    <citation type="submission" date="2025-09" db="UniProtKB">
        <authorList>
            <consortium name="Ensembl"/>
        </authorList>
    </citation>
    <scope>IDENTIFICATION</scope>
</reference>
<sequence>MLILPARVRWRIDHLCKFCLIFSIQTTAGTEFCGSDIFSTISSAYRETFCSTFRLGTANGSMAIAKSSGDKGHPCLVPRSSLK</sequence>
<dbReference type="AlphaFoldDB" id="A0A8C4XH50"/>
<dbReference type="Ensembl" id="ENSECRT00000032319.1">
    <property type="protein sequence ID" value="ENSECRP00000031649.1"/>
    <property type="gene ID" value="ENSECRG00000021431.1"/>
</dbReference>
<protein>
    <submittedName>
        <fullName evidence="1">Uncharacterized protein</fullName>
    </submittedName>
</protein>
<keyword evidence="2" id="KW-1185">Reference proteome</keyword>
<reference evidence="1" key="1">
    <citation type="submission" date="2025-08" db="UniProtKB">
        <authorList>
            <consortium name="Ensembl"/>
        </authorList>
    </citation>
    <scope>IDENTIFICATION</scope>
</reference>
<evidence type="ECO:0000313" key="2">
    <source>
        <dbReference type="Proteomes" id="UP000694620"/>
    </source>
</evidence>